<feature type="transmembrane region" description="Helical" evidence="1">
    <location>
        <begin position="7"/>
        <end position="28"/>
    </location>
</feature>
<evidence type="ECO:0000313" key="2">
    <source>
        <dbReference type="EMBL" id="AHC26067.1"/>
    </source>
</evidence>
<dbReference type="HOGENOM" id="CLU_081621_0_0_11"/>
<dbReference type="Proteomes" id="UP000018763">
    <property type="component" value="Chromosome"/>
</dbReference>
<keyword evidence="3" id="KW-1185">Reference proteome</keyword>
<proteinExistence type="predicted"/>
<feature type="transmembrane region" description="Helical" evidence="1">
    <location>
        <begin position="48"/>
        <end position="70"/>
    </location>
</feature>
<sequence>MICAWCGPATVIVAFIGWLIAGVLPIPLGSSSTTEEVVSFYANDTRVLFGLVIAQLGVCLVFPLIALIGYRMLRMEGRYPILALIQLVTGAATGVLLLLPMLLMAVIAFRPDRNPEITVTLNDICWLLFITPIAPFIIQNIAIGTAILRDRNRTLPRWVGYTNFWIAASFLPDPLAFFFHGGPFSWRGIFIFWLALTSYSIFLIVMGVVLRAAALREDSAGEALVESAPGEAISSRYRA</sequence>
<gene>
    <name evidence="2" type="ORF">D174_16400</name>
</gene>
<feature type="transmembrane region" description="Helical" evidence="1">
    <location>
        <begin position="126"/>
        <end position="148"/>
    </location>
</feature>
<reference evidence="2 3" key="1">
    <citation type="journal article" date="2014" name="Genome Announc.">
        <title>Complete Genome Sequence of Sterol-Transforming Mycobacterium neoaurum Strain VKM Ac-1815D.</title>
        <authorList>
            <person name="Shtratnikova V.Y."/>
            <person name="Bragin E.Y."/>
            <person name="Dovbnya D.V."/>
            <person name="Pekov Y.A."/>
            <person name="Schelkunov M.I."/>
            <person name="Strizhov N."/>
            <person name="Ivashina T.V."/>
            <person name="Ashapkin V.V."/>
            <person name="Donova M.V."/>
        </authorList>
    </citation>
    <scope>NUCLEOTIDE SEQUENCE [LARGE SCALE GENOMIC DNA]</scope>
    <source>
        <strain evidence="2 3">VKM Ac-1815D</strain>
    </source>
</reference>
<dbReference type="KEGG" id="mne:D174_16400"/>
<protein>
    <submittedName>
        <fullName evidence="2">Membrane protein</fullName>
    </submittedName>
</protein>
<feature type="transmembrane region" description="Helical" evidence="1">
    <location>
        <begin position="160"/>
        <end position="179"/>
    </location>
</feature>
<organism evidence="2 3">
    <name type="scientific">Mycolicibacterium neoaurum VKM Ac-1815D</name>
    <dbReference type="NCBI Taxonomy" id="700508"/>
    <lineage>
        <taxon>Bacteria</taxon>
        <taxon>Bacillati</taxon>
        <taxon>Actinomycetota</taxon>
        <taxon>Actinomycetes</taxon>
        <taxon>Mycobacteriales</taxon>
        <taxon>Mycobacteriaceae</taxon>
        <taxon>Mycolicibacterium</taxon>
    </lineage>
</organism>
<dbReference type="eggNOG" id="ENOG50315ZF">
    <property type="taxonomic scope" value="Bacteria"/>
</dbReference>
<feature type="transmembrane region" description="Helical" evidence="1">
    <location>
        <begin position="191"/>
        <end position="210"/>
    </location>
</feature>
<accession>V5XDK9</accession>
<keyword evidence="1" id="KW-0812">Transmembrane</keyword>
<keyword evidence="1" id="KW-1133">Transmembrane helix</keyword>
<feature type="transmembrane region" description="Helical" evidence="1">
    <location>
        <begin position="82"/>
        <end position="106"/>
    </location>
</feature>
<dbReference type="AlphaFoldDB" id="V5XDK9"/>
<name>V5XDK9_MYCNE</name>
<dbReference type="EMBL" id="CP006936">
    <property type="protein sequence ID" value="AHC26067.1"/>
    <property type="molecule type" value="Genomic_DNA"/>
</dbReference>
<evidence type="ECO:0000256" key="1">
    <source>
        <dbReference type="SAM" id="Phobius"/>
    </source>
</evidence>
<evidence type="ECO:0000313" key="3">
    <source>
        <dbReference type="Proteomes" id="UP000018763"/>
    </source>
</evidence>
<keyword evidence="1" id="KW-0472">Membrane</keyword>